<dbReference type="InterPro" id="IPR027417">
    <property type="entry name" value="P-loop_NTPase"/>
</dbReference>
<feature type="domain" description="Molybdopterin-guanine dinucleotide biosynthesis protein B (MobB)" evidence="1">
    <location>
        <begin position="3"/>
        <end position="135"/>
    </location>
</feature>
<accession>A0AAU7JER3</accession>
<dbReference type="PANTHER" id="PTHR40072:SF1">
    <property type="entry name" value="MOLYBDOPTERIN-GUANINE DINUCLEOTIDE BIOSYNTHESIS ADAPTER PROTEIN"/>
    <property type="match status" value="1"/>
</dbReference>
<dbReference type="InterPro" id="IPR004435">
    <property type="entry name" value="MobB_dom"/>
</dbReference>
<dbReference type="InterPro" id="IPR052539">
    <property type="entry name" value="MGD_biosynthesis_adapter"/>
</dbReference>
<dbReference type="AlphaFoldDB" id="A0AAU7JER3"/>
<name>A0AAU7JER3_9HYPH</name>
<dbReference type="PANTHER" id="PTHR40072">
    <property type="entry name" value="MOLYBDOPTERIN-GUANINE DINUCLEOTIDE BIOSYNTHESIS ADAPTER PROTEIN-RELATED"/>
    <property type="match status" value="1"/>
</dbReference>
<organism evidence="2">
    <name type="scientific">Alsobacter sp. KACC 23698</name>
    <dbReference type="NCBI Taxonomy" id="3149229"/>
    <lineage>
        <taxon>Bacteria</taxon>
        <taxon>Pseudomonadati</taxon>
        <taxon>Pseudomonadota</taxon>
        <taxon>Alphaproteobacteria</taxon>
        <taxon>Hyphomicrobiales</taxon>
        <taxon>Alsobacteraceae</taxon>
        <taxon>Alsobacter</taxon>
    </lineage>
</organism>
<reference evidence="2" key="1">
    <citation type="submission" date="2024-05" db="EMBL/GenBank/DDBJ databases">
        <authorList>
            <person name="Kim S."/>
            <person name="Heo J."/>
            <person name="Choi H."/>
            <person name="Choi Y."/>
            <person name="Kwon S.-W."/>
            <person name="Kim Y."/>
        </authorList>
    </citation>
    <scope>NUCLEOTIDE SEQUENCE</scope>
    <source>
        <strain evidence="2">KACC 23698</strain>
    </source>
</reference>
<protein>
    <submittedName>
        <fullName evidence="2">Molybdopterin-guanine dinucleotide biosynthesis protein B</fullName>
    </submittedName>
</protein>
<proteinExistence type="predicted"/>
<dbReference type="CDD" id="cd03116">
    <property type="entry name" value="MobB"/>
    <property type="match status" value="1"/>
</dbReference>
<dbReference type="GO" id="GO:0005525">
    <property type="term" value="F:GTP binding"/>
    <property type="evidence" value="ECO:0007669"/>
    <property type="project" value="InterPro"/>
</dbReference>
<sequence length="188" mass="20018">MRVIGLAGWSGSGKTRLAAALIPVLAARGLRVSTVKHAHHAFDVDTPGKDSWTHRQAGAGEVLVSSQNRWALMHEHRGEAETPLSELLKQLSPCDLVLVEGFKRAPLPKLEVYRAVVGKPPLHARDPNVVLVASDDPCPEARVPVLSPDDLPALADAALEAARPIGDVIASLEAVLIAMDQVDHGPTQ</sequence>
<dbReference type="GO" id="GO:0006777">
    <property type="term" value="P:Mo-molybdopterin cofactor biosynthetic process"/>
    <property type="evidence" value="ECO:0007669"/>
    <property type="project" value="InterPro"/>
</dbReference>
<evidence type="ECO:0000259" key="1">
    <source>
        <dbReference type="Pfam" id="PF03205"/>
    </source>
</evidence>
<evidence type="ECO:0000313" key="2">
    <source>
        <dbReference type="EMBL" id="XBO38851.1"/>
    </source>
</evidence>
<dbReference type="RefSeq" id="WP_406855692.1">
    <property type="nucleotide sequence ID" value="NZ_CP157484.1"/>
</dbReference>
<gene>
    <name evidence="2" type="primary">mobB</name>
    <name evidence="2" type="ORF">ABEG18_24690</name>
</gene>
<dbReference type="EMBL" id="CP157484">
    <property type="protein sequence ID" value="XBO38851.1"/>
    <property type="molecule type" value="Genomic_DNA"/>
</dbReference>
<dbReference type="SUPFAM" id="SSF52540">
    <property type="entry name" value="P-loop containing nucleoside triphosphate hydrolases"/>
    <property type="match status" value="1"/>
</dbReference>
<dbReference type="Pfam" id="PF03205">
    <property type="entry name" value="MobB"/>
    <property type="match status" value="1"/>
</dbReference>
<dbReference type="NCBIfam" id="TIGR00176">
    <property type="entry name" value="mobB"/>
    <property type="match status" value="1"/>
</dbReference>
<dbReference type="Gene3D" id="3.40.50.300">
    <property type="entry name" value="P-loop containing nucleotide triphosphate hydrolases"/>
    <property type="match status" value="1"/>
</dbReference>